<evidence type="ECO:0000256" key="3">
    <source>
        <dbReference type="ARBA" id="ARBA00022670"/>
    </source>
</evidence>
<dbReference type="SUPFAM" id="SSF53187">
    <property type="entry name" value="Zn-dependent exopeptidases"/>
    <property type="match status" value="1"/>
</dbReference>
<comment type="caution">
    <text evidence="7">Lacks conserved residue(s) required for the propagation of feature annotation.</text>
</comment>
<organism evidence="9">
    <name type="scientific">uncultured Thermomicrobiales bacterium</name>
    <dbReference type="NCBI Taxonomy" id="1645740"/>
    <lineage>
        <taxon>Bacteria</taxon>
        <taxon>Pseudomonadati</taxon>
        <taxon>Thermomicrobiota</taxon>
        <taxon>Thermomicrobia</taxon>
        <taxon>Thermomicrobiales</taxon>
        <taxon>environmental samples</taxon>
    </lineage>
</organism>
<dbReference type="Pfam" id="PF00246">
    <property type="entry name" value="Peptidase_M14"/>
    <property type="match status" value="1"/>
</dbReference>
<evidence type="ECO:0000313" key="9">
    <source>
        <dbReference type="EMBL" id="CAA9543196.1"/>
    </source>
</evidence>
<keyword evidence="5" id="KW-0862">Zinc</keyword>
<dbReference type="InterPro" id="IPR000834">
    <property type="entry name" value="Peptidase_M14"/>
</dbReference>
<evidence type="ECO:0000256" key="5">
    <source>
        <dbReference type="ARBA" id="ARBA00022833"/>
    </source>
</evidence>
<dbReference type="GO" id="GO:0004181">
    <property type="term" value="F:metallocarboxypeptidase activity"/>
    <property type="evidence" value="ECO:0007669"/>
    <property type="project" value="InterPro"/>
</dbReference>
<comment type="similarity">
    <text evidence="2 7">Belongs to the peptidase M14 family.</text>
</comment>
<keyword evidence="3" id="KW-0645">Protease</keyword>
<evidence type="ECO:0000259" key="8">
    <source>
        <dbReference type="PROSITE" id="PS52035"/>
    </source>
</evidence>
<dbReference type="PROSITE" id="PS52035">
    <property type="entry name" value="PEPTIDASE_M14"/>
    <property type="match status" value="1"/>
</dbReference>
<evidence type="ECO:0000256" key="2">
    <source>
        <dbReference type="ARBA" id="ARBA00005988"/>
    </source>
</evidence>
<dbReference type="CDD" id="cd06240">
    <property type="entry name" value="M14-like"/>
    <property type="match status" value="1"/>
</dbReference>
<dbReference type="AlphaFoldDB" id="A0A6J4U8G4"/>
<evidence type="ECO:0000256" key="4">
    <source>
        <dbReference type="ARBA" id="ARBA00022801"/>
    </source>
</evidence>
<accession>A0A6J4U8G4</accession>
<dbReference type="EMBL" id="CADCWG010000065">
    <property type="protein sequence ID" value="CAA9543196.1"/>
    <property type="molecule type" value="Genomic_DNA"/>
</dbReference>
<dbReference type="GO" id="GO:0006508">
    <property type="term" value="P:proteolysis"/>
    <property type="evidence" value="ECO:0007669"/>
    <property type="project" value="UniProtKB-KW"/>
</dbReference>
<proteinExistence type="inferred from homology"/>
<dbReference type="PANTHER" id="PTHR11705:SF143">
    <property type="entry name" value="SLL0236 PROTEIN"/>
    <property type="match status" value="1"/>
</dbReference>
<dbReference type="Gene3D" id="3.40.630.10">
    <property type="entry name" value="Zn peptidases"/>
    <property type="match status" value="1"/>
</dbReference>
<keyword evidence="6" id="KW-0482">Metalloprotease</keyword>
<protein>
    <recommendedName>
        <fullName evidence="8">Peptidase M14 domain-containing protein</fullName>
    </recommendedName>
</protein>
<dbReference type="InterPro" id="IPR029062">
    <property type="entry name" value="Class_I_gatase-like"/>
</dbReference>
<sequence>MAAIPTPRERFGFAMGTARRLVRWDPLRAYLRDLARASDRLRYDELGPTTEGRPLALLTVSSPSNLARLGELQAVQQRLADPRQPLSADERRHLLAEGRCICLVTCSIHATEVGATQMVPDLVYRLATADDPQTRRILDEVILLLVPSLNPDGLELVADWYERTLGTPSEGTPPPALYHRYAGHDNNRDWFMQVLAETRLVVAAVHNRWRPHIVFDLHQMQPNGPRYVVPPFVDPFDPNVDPLIQAQVNALGSTIAAELTAEGKAGVATSIIFDAYSPSRAYQHYHGGVRILSEAASAKIATPITLRPDQLAETRGFDPRLSAQNHPRPWAGGSWSLSDIVSYNLISVWALLDHAARYRDRWVRNFALIQERSVARASPYAFVIPGDTEQRDPVTAVELLRVLRRGDVEVERAVAPFRADGVEYPAGTRVVRLAQPFGGFAKTLLEVQHYPDLQLYPGGPPKPPYDNTAHTLPLQMGVTAVRIERPFSADLAPEPRVALPRGGLQPAGAAADRPWSIIGAETNASALLVNRLLSAGVQVSRIVRPAAVGGRVIEAGAYLVDPDSAAVVDALARELGVAVRGIDAPPDVSVRRLVSPRVGLYRSWRPNAIDAGWTQLVLEQYGFAPTTLRDREVRQGNLRERFDAIVLAQETAKQILEGNSLSEYPPEYAGGIGELGAANLRRFVEEGGTLVTFDAACDLAIRVLYLPVANVLEGVRHDEFYSPGSLLRLAVDPLHPVGWGYGREAVGMFVSSPAFEVRPWAGLEARVVAQYPLTNQLLSGWMRGAERIAGRAAVVEVPVGRGRAVLLGLRPQFRAQARLTYRLLFNALFLATLQDRRQAPC</sequence>
<dbReference type="GO" id="GO:0008270">
    <property type="term" value="F:zinc ion binding"/>
    <property type="evidence" value="ECO:0007669"/>
    <property type="project" value="InterPro"/>
</dbReference>
<dbReference type="PANTHER" id="PTHR11705">
    <property type="entry name" value="PROTEASE FAMILY M14 CARBOXYPEPTIDASE A,B"/>
    <property type="match status" value="1"/>
</dbReference>
<dbReference type="Gene3D" id="3.40.50.880">
    <property type="match status" value="1"/>
</dbReference>
<evidence type="ECO:0000256" key="6">
    <source>
        <dbReference type="ARBA" id="ARBA00023049"/>
    </source>
</evidence>
<evidence type="ECO:0000256" key="1">
    <source>
        <dbReference type="ARBA" id="ARBA00001947"/>
    </source>
</evidence>
<keyword evidence="4" id="KW-0378">Hydrolase</keyword>
<feature type="domain" description="Peptidase M14" evidence="8">
    <location>
        <begin position="20"/>
        <end position="391"/>
    </location>
</feature>
<comment type="cofactor">
    <cofactor evidence="1">
        <name>Zn(2+)</name>
        <dbReference type="ChEBI" id="CHEBI:29105"/>
    </cofactor>
</comment>
<dbReference type="GO" id="GO:0005615">
    <property type="term" value="C:extracellular space"/>
    <property type="evidence" value="ECO:0007669"/>
    <property type="project" value="TreeGrafter"/>
</dbReference>
<gene>
    <name evidence="9" type="ORF">AVDCRST_MAG49-1067</name>
</gene>
<evidence type="ECO:0000256" key="7">
    <source>
        <dbReference type="PROSITE-ProRule" id="PRU01379"/>
    </source>
</evidence>
<name>A0A6J4U8G4_9BACT</name>
<reference evidence="9" key="1">
    <citation type="submission" date="2020-02" db="EMBL/GenBank/DDBJ databases">
        <authorList>
            <person name="Meier V. D."/>
        </authorList>
    </citation>
    <scope>NUCLEOTIDE SEQUENCE</scope>
    <source>
        <strain evidence="9">AVDCRST_MAG49</strain>
    </source>
</reference>